<evidence type="ECO:0000313" key="3">
    <source>
        <dbReference type="EMBL" id="HBP28387.1"/>
    </source>
</evidence>
<dbReference type="EMBL" id="DOEK01000004">
    <property type="protein sequence ID" value="HBP28387.1"/>
    <property type="molecule type" value="Genomic_DNA"/>
</dbReference>
<organism evidence="3 4">
    <name type="scientific">Advenella kashmirensis</name>
    <dbReference type="NCBI Taxonomy" id="310575"/>
    <lineage>
        <taxon>Bacteria</taxon>
        <taxon>Pseudomonadati</taxon>
        <taxon>Pseudomonadota</taxon>
        <taxon>Betaproteobacteria</taxon>
        <taxon>Burkholderiales</taxon>
        <taxon>Alcaligenaceae</taxon>
    </lineage>
</organism>
<dbReference type="Gene3D" id="3.40.190.150">
    <property type="entry name" value="Bordetella uptake gene, domain 1"/>
    <property type="match status" value="1"/>
</dbReference>
<reference evidence="3 4" key="1">
    <citation type="journal article" date="2018" name="Nat. Biotechnol.">
        <title>A standardized bacterial taxonomy based on genome phylogeny substantially revises the tree of life.</title>
        <authorList>
            <person name="Parks D.H."/>
            <person name="Chuvochina M."/>
            <person name="Waite D.W."/>
            <person name="Rinke C."/>
            <person name="Skarshewski A."/>
            <person name="Chaumeil P.A."/>
            <person name="Hugenholtz P."/>
        </authorList>
    </citation>
    <scope>NUCLEOTIDE SEQUENCE [LARGE SCALE GENOMIC DNA]</scope>
    <source>
        <strain evidence="3">UBA10707</strain>
    </source>
</reference>
<dbReference type="PANTHER" id="PTHR42928">
    <property type="entry name" value="TRICARBOXYLATE-BINDING PROTEIN"/>
    <property type="match status" value="1"/>
</dbReference>
<dbReference type="PIRSF" id="PIRSF017082">
    <property type="entry name" value="YflP"/>
    <property type="match status" value="1"/>
</dbReference>
<sequence>MSKMKIGDKIMFRPIRLFSAVCAVLFCGISAAAAPVPLPKLVKIVVPFSPGASNDVFGRALAEKLSNKLGVNVIVENKPGAGGTIGALDVARSKRDGSTLLFSSTSFVTNAATNHKLPYDALKDFEPVAVVARGAMLLVVGKDTPYQNVSDFVSRVRQDKERINYGSAGIGSIGQMSSELLNVMAGSDMVHVPYKGITNATSDMIGGRLETMITTPASISGPLQSKEVRPLAVTSLESSRFYPDLPTIASVLPDYSVDVWWGMYAPAGTPKEIINAYNSAIREVSSGQAMRALFAREATEPTDMDVITATAYIRGELEKWQAVAKDRHIAIGN</sequence>
<gene>
    <name evidence="3" type="ORF">DD666_03095</name>
</gene>
<protein>
    <submittedName>
        <fullName evidence="3">Tripartite tricarboxylate transporter substrate binding protein</fullName>
    </submittedName>
</protein>
<dbReference type="Gene3D" id="3.40.190.10">
    <property type="entry name" value="Periplasmic binding protein-like II"/>
    <property type="match status" value="1"/>
</dbReference>
<comment type="caution">
    <text evidence="3">The sequence shown here is derived from an EMBL/GenBank/DDBJ whole genome shotgun (WGS) entry which is preliminary data.</text>
</comment>
<evidence type="ECO:0000256" key="1">
    <source>
        <dbReference type="ARBA" id="ARBA00006987"/>
    </source>
</evidence>
<feature type="signal peptide" evidence="2">
    <location>
        <begin position="1"/>
        <end position="33"/>
    </location>
</feature>
<evidence type="ECO:0000313" key="4">
    <source>
        <dbReference type="Proteomes" id="UP000264036"/>
    </source>
</evidence>
<dbReference type="PANTHER" id="PTHR42928:SF5">
    <property type="entry name" value="BLR1237 PROTEIN"/>
    <property type="match status" value="1"/>
</dbReference>
<name>A0A356LBM7_9BURK</name>
<dbReference type="Pfam" id="PF03401">
    <property type="entry name" value="TctC"/>
    <property type="match status" value="1"/>
</dbReference>
<dbReference type="AlphaFoldDB" id="A0A356LBM7"/>
<comment type="similarity">
    <text evidence="1">Belongs to the UPF0065 (bug) family.</text>
</comment>
<dbReference type="InterPro" id="IPR005064">
    <property type="entry name" value="BUG"/>
</dbReference>
<dbReference type="InterPro" id="IPR042100">
    <property type="entry name" value="Bug_dom1"/>
</dbReference>
<dbReference type="SUPFAM" id="SSF53850">
    <property type="entry name" value="Periplasmic binding protein-like II"/>
    <property type="match status" value="1"/>
</dbReference>
<dbReference type="Proteomes" id="UP000264036">
    <property type="component" value="Unassembled WGS sequence"/>
</dbReference>
<keyword evidence="2" id="KW-0732">Signal</keyword>
<evidence type="ECO:0000256" key="2">
    <source>
        <dbReference type="SAM" id="SignalP"/>
    </source>
</evidence>
<accession>A0A356LBM7</accession>
<proteinExistence type="inferred from homology"/>
<feature type="chain" id="PRO_5016866975" evidence="2">
    <location>
        <begin position="34"/>
        <end position="333"/>
    </location>
</feature>